<name>A0A1J0MI78_9CAUD</name>
<organism evidence="1 2">
    <name type="scientific">Pseudomonas phage PA5</name>
    <dbReference type="NCBI Taxonomy" id="1913570"/>
    <lineage>
        <taxon>Viruses</taxon>
        <taxon>Duplodnaviria</taxon>
        <taxon>Heunggongvirae</taxon>
        <taxon>Uroviricota</taxon>
        <taxon>Caudoviricetes</taxon>
        <taxon>Lindbergviridae</taxon>
        <taxon>Pbunavirus</taxon>
        <taxon>Pbunavirus PA5</taxon>
    </lineage>
</organism>
<dbReference type="EMBL" id="KY000082">
    <property type="protein sequence ID" value="APD20737.1"/>
    <property type="molecule type" value="Genomic_DNA"/>
</dbReference>
<protein>
    <submittedName>
        <fullName evidence="1">Uncharacterized protein</fullName>
    </submittedName>
</protein>
<evidence type="ECO:0000313" key="2">
    <source>
        <dbReference type="Proteomes" id="UP000225464"/>
    </source>
</evidence>
<evidence type="ECO:0000313" key="1">
    <source>
        <dbReference type="EMBL" id="APD20737.1"/>
    </source>
</evidence>
<dbReference type="Proteomes" id="UP000225464">
    <property type="component" value="Segment"/>
</dbReference>
<keyword evidence="2" id="KW-1185">Reference proteome</keyword>
<dbReference type="KEGG" id="vg:40073531"/>
<sequence>MDANQVSGWRFVHHPYILRLLRPEQDRHFCALGEAVAYEREL</sequence>
<proteinExistence type="predicted"/>
<accession>A0A1J0MI78</accession>
<dbReference type="GeneID" id="40073531"/>
<reference evidence="1 2" key="1">
    <citation type="submission" date="2016-10" db="EMBL/GenBank/DDBJ databases">
        <title>Antibacterial composition for prophylaxis and treatment of hospital infections (variants), strains of bacteriophages, used for obtaining thereof.</title>
        <authorList>
            <person name="Aleshkin A.V."/>
            <person name="Volozhantsev N.V."/>
            <person name="Verevkin V.V."/>
            <person name="Krasilnikova V.M."/>
            <person name="Myakinina V.P."/>
            <person name="Popova A.V."/>
            <person name="Svetoch E.A."/>
        </authorList>
    </citation>
    <scope>NUCLEOTIDE SEQUENCE [LARGE SCALE GENOMIC DNA]</scope>
    <source>
        <strain evidence="1 2">PA5</strain>
    </source>
</reference>
<dbReference type="RefSeq" id="YP_009597863.1">
    <property type="nucleotide sequence ID" value="NC_041902.1"/>
</dbReference>